<evidence type="ECO:0000313" key="19">
    <source>
        <dbReference type="Proteomes" id="UP000446866"/>
    </source>
</evidence>
<evidence type="ECO:0000256" key="6">
    <source>
        <dbReference type="ARBA" id="ARBA00022984"/>
    </source>
</evidence>
<comment type="function">
    <text evidence="16">Peptidoglycan polymerase that is essential for cell division.</text>
</comment>
<evidence type="ECO:0000256" key="7">
    <source>
        <dbReference type="ARBA" id="ARBA00022989"/>
    </source>
</evidence>
<dbReference type="AlphaFoldDB" id="A0A845QG16"/>
<keyword evidence="7 17" id="KW-1133">Transmembrane helix</keyword>
<protein>
    <recommendedName>
        <fullName evidence="12">Probable peptidoglycan glycosyltransferase FtsW</fullName>
        <ecNumber evidence="14">2.4.99.28</ecNumber>
    </recommendedName>
    <alternativeName>
        <fullName evidence="13">Cell division protein FtsW</fullName>
    </alternativeName>
    <alternativeName>
        <fullName evidence="10">Cell wall polymerase</fullName>
    </alternativeName>
    <alternativeName>
        <fullName evidence="9">Peptidoglycan polymerase</fullName>
    </alternativeName>
</protein>
<accession>A0A845QG16</accession>
<feature type="transmembrane region" description="Helical" evidence="17">
    <location>
        <begin position="273"/>
        <end position="302"/>
    </location>
</feature>
<dbReference type="GO" id="GO:0051301">
    <property type="term" value="P:cell division"/>
    <property type="evidence" value="ECO:0007669"/>
    <property type="project" value="UniProtKB-KW"/>
</dbReference>
<evidence type="ECO:0000256" key="15">
    <source>
        <dbReference type="ARBA" id="ARBA00049902"/>
    </source>
</evidence>
<dbReference type="PANTHER" id="PTHR30474:SF2">
    <property type="entry name" value="PEPTIDOGLYCAN GLYCOSYLTRANSFERASE FTSW-RELATED"/>
    <property type="match status" value="1"/>
</dbReference>
<feature type="transmembrane region" description="Helical" evidence="17">
    <location>
        <begin position="80"/>
        <end position="97"/>
    </location>
</feature>
<comment type="subcellular location">
    <subcellularLocation>
        <location evidence="1">Membrane</location>
        <topology evidence="1">Multi-pass membrane protein</topology>
    </subcellularLocation>
</comment>
<dbReference type="GO" id="GO:0015648">
    <property type="term" value="F:lipid-linked peptidoglycan transporter activity"/>
    <property type="evidence" value="ECO:0007669"/>
    <property type="project" value="TreeGrafter"/>
</dbReference>
<evidence type="ECO:0000256" key="12">
    <source>
        <dbReference type="ARBA" id="ARBA00041185"/>
    </source>
</evidence>
<feature type="transmembrane region" description="Helical" evidence="17">
    <location>
        <begin position="191"/>
        <end position="210"/>
    </location>
</feature>
<keyword evidence="5" id="KW-0133">Cell shape</keyword>
<organism evidence="18 19">
    <name type="scientific">Anaerotruncus colihominis</name>
    <dbReference type="NCBI Taxonomy" id="169435"/>
    <lineage>
        <taxon>Bacteria</taxon>
        <taxon>Bacillati</taxon>
        <taxon>Bacillota</taxon>
        <taxon>Clostridia</taxon>
        <taxon>Eubacteriales</taxon>
        <taxon>Oscillospiraceae</taxon>
        <taxon>Anaerotruncus</taxon>
    </lineage>
</organism>
<name>A0A845QG16_9FIRM</name>
<sequence>MKLNLWSRKNLRASDFVIIAMVTILVIFGVVMVFSASYYKSINESGSPYDYLIRQGIFALSGFVIMAVCSYLDYHLFRRLSILILLASFILLLLVLTPLGREEGGATRALYIGFTIMPGEIAKVAVIIFTASFLASDTKLILSFSKGVLPLLILMGVFGGLIIKQPNLSTAITVCGIIAGIMFLAGLQWRYVIGAAVAGSAAVVGLIAIGDDIGMRHWKKRIVAFTDPFADALGDGFQVVQSLLALGSGGLFGLGLGKSIQKNLYLPEPQNDFIIAIIGEELGLIGLLILLAVYAVLIWRCFHVCLNAPDRFGMLLAGGITIMIGLQVVLNIAVVTSSMPATGIALPFISYGGNALWIFMGCSGIILNISRQSGGSEESGKTKMH</sequence>
<comment type="caution">
    <text evidence="18">The sequence shown here is derived from an EMBL/GenBank/DDBJ whole genome shotgun (WGS) entry which is preliminary data.</text>
</comment>
<evidence type="ECO:0000256" key="10">
    <source>
        <dbReference type="ARBA" id="ARBA00033270"/>
    </source>
</evidence>
<evidence type="ECO:0000256" key="13">
    <source>
        <dbReference type="ARBA" id="ARBA00041418"/>
    </source>
</evidence>
<keyword evidence="18" id="KW-0132">Cell division</keyword>
<feature type="transmembrane region" description="Helical" evidence="17">
    <location>
        <begin position="348"/>
        <end position="369"/>
    </location>
</feature>
<evidence type="ECO:0000256" key="11">
    <source>
        <dbReference type="ARBA" id="ARBA00038053"/>
    </source>
</evidence>
<dbReference type="InterPro" id="IPR001182">
    <property type="entry name" value="FtsW/RodA"/>
</dbReference>
<evidence type="ECO:0000256" key="5">
    <source>
        <dbReference type="ARBA" id="ARBA00022960"/>
    </source>
</evidence>
<evidence type="ECO:0000256" key="8">
    <source>
        <dbReference type="ARBA" id="ARBA00023136"/>
    </source>
</evidence>
<comment type="similarity">
    <text evidence="11">Belongs to the SEDS family. FtsW subfamily.</text>
</comment>
<keyword evidence="2" id="KW-0328">Glycosyltransferase</keyword>
<dbReference type="EC" id="2.4.99.28" evidence="14"/>
<evidence type="ECO:0000313" key="18">
    <source>
        <dbReference type="EMBL" id="NBH60214.1"/>
    </source>
</evidence>
<keyword evidence="18" id="KW-0131">Cell cycle</keyword>
<dbReference type="EMBL" id="QXWK01000001">
    <property type="protein sequence ID" value="NBH60214.1"/>
    <property type="molecule type" value="Genomic_DNA"/>
</dbReference>
<evidence type="ECO:0000256" key="17">
    <source>
        <dbReference type="SAM" id="Phobius"/>
    </source>
</evidence>
<dbReference type="GO" id="GO:0008360">
    <property type="term" value="P:regulation of cell shape"/>
    <property type="evidence" value="ECO:0007669"/>
    <property type="project" value="UniProtKB-KW"/>
</dbReference>
<evidence type="ECO:0000256" key="4">
    <source>
        <dbReference type="ARBA" id="ARBA00022692"/>
    </source>
</evidence>
<feature type="transmembrane region" description="Helical" evidence="17">
    <location>
        <begin position="168"/>
        <end position="185"/>
    </location>
</feature>
<dbReference type="GO" id="GO:0032153">
    <property type="term" value="C:cell division site"/>
    <property type="evidence" value="ECO:0007669"/>
    <property type="project" value="TreeGrafter"/>
</dbReference>
<dbReference type="GO" id="GO:0008955">
    <property type="term" value="F:peptidoglycan glycosyltransferase activity"/>
    <property type="evidence" value="ECO:0007669"/>
    <property type="project" value="UniProtKB-EC"/>
</dbReference>
<dbReference type="Proteomes" id="UP000446866">
    <property type="component" value="Unassembled WGS sequence"/>
</dbReference>
<reference evidence="18 19" key="1">
    <citation type="submission" date="2018-08" db="EMBL/GenBank/DDBJ databases">
        <title>Murine metabolic-syndrome-specific gut microbial biobank.</title>
        <authorList>
            <person name="Liu C."/>
        </authorList>
    </citation>
    <scope>NUCLEOTIDE SEQUENCE [LARGE SCALE GENOMIC DNA]</scope>
    <source>
        <strain evidence="18 19">28</strain>
    </source>
</reference>
<feature type="transmembrane region" description="Helical" evidence="17">
    <location>
        <begin position="51"/>
        <end position="74"/>
    </location>
</feature>
<evidence type="ECO:0000256" key="16">
    <source>
        <dbReference type="ARBA" id="ARBA00049966"/>
    </source>
</evidence>
<evidence type="ECO:0000256" key="2">
    <source>
        <dbReference type="ARBA" id="ARBA00022676"/>
    </source>
</evidence>
<keyword evidence="8 17" id="KW-0472">Membrane</keyword>
<feature type="transmembrane region" description="Helical" evidence="17">
    <location>
        <begin position="16"/>
        <end position="39"/>
    </location>
</feature>
<dbReference type="GO" id="GO:0009252">
    <property type="term" value="P:peptidoglycan biosynthetic process"/>
    <property type="evidence" value="ECO:0007669"/>
    <property type="project" value="UniProtKB-KW"/>
</dbReference>
<dbReference type="GO" id="GO:0005886">
    <property type="term" value="C:plasma membrane"/>
    <property type="evidence" value="ECO:0007669"/>
    <property type="project" value="TreeGrafter"/>
</dbReference>
<dbReference type="PANTHER" id="PTHR30474">
    <property type="entry name" value="CELL CYCLE PROTEIN"/>
    <property type="match status" value="1"/>
</dbReference>
<keyword evidence="6" id="KW-0573">Peptidoglycan synthesis</keyword>
<evidence type="ECO:0000256" key="1">
    <source>
        <dbReference type="ARBA" id="ARBA00004141"/>
    </source>
</evidence>
<feature type="transmembrane region" description="Helical" evidence="17">
    <location>
        <begin position="314"/>
        <end position="336"/>
    </location>
</feature>
<dbReference type="Pfam" id="PF01098">
    <property type="entry name" value="FTSW_RODA_SPOVE"/>
    <property type="match status" value="1"/>
</dbReference>
<feature type="transmembrane region" description="Helical" evidence="17">
    <location>
        <begin position="140"/>
        <end position="161"/>
    </location>
</feature>
<gene>
    <name evidence="18" type="ORF">D0435_00810</name>
</gene>
<evidence type="ECO:0000256" key="3">
    <source>
        <dbReference type="ARBA" id="ARBA00022679"/>
    </source>
</evidence>
<evidence type="ECO:0000256" key="9">
    <source>
        <dbReference type="ARBA" id="ARBA00032370"/>
    </source>
</evidence>
<keyword evidence="4 17" id="KW-0812">Transmembrane</keyword>
<comment type="catalytic activity">
    <reaction evidence="15">
        <text>[GlcNAc-(1-&gt;4)-Mur2Ac(oyl-L-Ala-gamma-D-Glu-L-Lys-D-Ala-D-Ala)](n)-di-trans,octa-cis-undecaprenyl diphosphate + beta-D-GlcNAc-(1-&gt;4)-Mur2Ac(oyl-L-Ala-gamma-D-Glu-L-Lys-D-Ala-D-Ala)-di-trans,octa-cis-undecaprenyl diphosphate = [GlcNAc-(1-&gt;4)-Mur2Ac(oyl-L-Ala-gamma-D-Glu-L-Lys-D-Ala-D-Ala)](n+1)-di-trans,octa-cis-undecaprenyl diphosphate + di-trans,octa-cis-undecaprenyl diphosphate + H(+)</text>
        <dbReference type="Rhea" id="RHEA:23708"/>
        <dbReference type="Rhea" id="RHEA-COMP:9602"/>
        <dbReference type="Rhea" id="RHEA-COMP:9603"/>
        <dbReference type="ChEBI" id="CHEBI:15378"/>
        <dbReference type="ChEBI" id="CHEBI:58405"/>
        <dbReference type="ChEBI" id="CHEBI:60033"/>
        <dbReference type="ChEBI" id="CHEBI:78435"/>
        <dbReference type="EC" id="2.4.99.28"/>
    </reaction>
</comment>
<keyword evidence="3" id="KW-0808">Transferase</keyword>
<feature type="transmembrane region" description="Helical" evidence="17">
    <location>
        <begin position="109"/>
        <end position="134"/>
    </location>
</feature>
<evidence type="ECO:0000256" key="14">
    <source>
        <dbReference type="ARBA" id="ARBA00044770"/>
    </source>
</evidence>
<proteinExistence type="inferred from homology"/>
<keyword evidence="19" id="KW-1185">Reference proteome</keyword>